<feature type="region of interest" description="Disordered" evidence="3">
    <location>
        <begin position="62"/>
        <end position="103"/>
    </location>
</feature>
<evidence type="ECO:0000259" key="4">
    <source>
        <dbReference type="PROSITE" id="PS50891"/>
    </source>
</evidence>
<keyword evidence="2" id="KW-0175">Coiled coil</keyword>
<feature type="coiled-coil region" evidence="2">
    <location>
        <begin position="196"/>
        <end position="223"/>
    </location>
</feature>
<dbReference type="PANTHER" id="PTHR31301">
    <property type="entry name" value="LOB DOMAIN-CONTAINING PROTEIN 4-RELATED"/>
    <property type="match status" value="1"/>
</dbReference>
<sequence>MNFDAISSVMKPTNAFEAFSFFKTERGIHHPHALQCVPSHDFSSTHPLLQLPLTPLLRFSNSPSPNSLSPPQSSPSFSSPSQSSPKFHLSSQSSPSLPPSSPAVVLSPCAACKILRRRCGEKCVLAPYFPPTHPLKFTIAHRVFGASNIIKFLQIHANTEKFQELPESQRADAVSSMVYEANARIRDPVYGCAGAIFQLQKQIGELQAQLAQAQAELVAAQSQQANFLSMICMDMTQSQECSFDQQSLPYGVTSYFPEDNNLGSAWEPYEVNLFGHEQKMNN</sequence>
<dbReference type="Pfam" id="PF03195">
    <property type="entry name" value="LOB"/>
    <property type="match status" value="1"/>
</dbReference>
<accession>A0A6A1VZA7</accession>
<organism evidence="5 6">
    <name type="scientific">Morella rubra</name>
    <name type="common">Chinese bayberry</name>
    <dbReference type="NCBI Taxonomy" id="262757"/>
    <lineage>
        <taxon>Eukaryota</taxon>
        <taxon>Viridiplantae</taxon>
        <taxon>Streptophyta</taxon>
        <taxon>Embryophyta</taxon>
        <taxon>Tracheophyta</taxon>
        <taxon>Spermatophyta</taxon>
        <taxon>Magnoliopsida</taxon>
        <taxon>eudicotyledons</taxon>
        <taxon>Gunneridae</taxon>
        <taxon>Pentapetalae</taxon>
        <taxon>rosids</taxon>
        <taxon>fabids</taxon>
        <taxon>Fagales</taxon>
        <taxon>Myricaceae</taxon>
        <taxon>Morella</taxon>
    </lineage>
</organism>
<evidence type="ECO:0000256" key="2">
    <source>
        <dbReference type="SAM" id="Coils"/>
    </source>
</evidence>
<dbReference type="EMBL" id="RXIC02000021">
    <property type="protein sequence ID" value="KAB1218043.1"/>
    <property type="molecule type" value="Genomic_DNA"/>
</dbReference>
<evidence type="ECO:0000313" key="5">
    <source>
        <dbReference type="EMBL" id="KAB1218043.1"/>
    </source>
</evidence>
<gene>
    <name evidence="5" type="ORF">CJ030_MR3G014547</name>
</gene>
<dbReference type="PANTHER" id="PTHR31301:SF204">
    <property type="entry name" value="LOB DOMAIN-CONTAINING PROTEIN"/>
    <property type="match status" value="1"/>
</dbReference>
<evidence type="ECO:0000256" key="1">
    <source>
        <dbReference type="ARBA" id="ARBA00005474"/>
    </source>
</evidence>
<evidence type="ECO:0000313" key="6">
    <source>
        <dbReference type="Proteomes" id="UP000516437"/>
    </source>
</evidence>
<protein>
    <submittedName>
        <fullName evidence="5">LOB domain-containing protein 1</fullName>
    </submittedName>
</protein>
<dbReference type="AlphaFoldDB" id="A0A6A1VZA7"/>
<feature type="domain" description="LOB" evidence="4">
    <location>
        <begin position="107"/>
        <end position="217"/>
    </location>
</feature>
<dbReference type="InterPro" id="IPR004883">
    <property type="entry name" value="LOB"/>
</dbReference>
<feature type="compositionally biased region" description="Low complexity" evidence="3">
    <location>
        <begin position="62"/>
        <end position="95"/>
    </location>
</feature>
<name>A0A6A1VZA7_9ROSI</name>
<keyword evidence="6" id="KW-1185">Reference proteome</keyword>
<proteinExistence type="inferred from homology"/>
<comment type="similarity">
    <text evidence="1">Belongs to the LOB domain-containing protein family.</text>
</comment>
<comment type="caution">
    <text evidence="5">The sequence shown here is derived from an EMBL/GenBank/DDBJ whole genome shotgun (WGS) entry which is preliminary data.</text>
</comment>
<evidence type="ECO:0000256" key="3">
    <source>
        <dbReference type="SAM" id="MobiDB-lite"/>
    </source>
</evidence>
<dbReference type="Proteomes" id="UP000516437">
    <property type="component" value="Chromosome 3"/>
</dbReference>
<dbReference type="PROSITE" id="PS50891">
    <property type="entry name" value="LOB"/>
    <property type="match status" value="1"/>
</dbReference>
<reference evidence="5 6" key="1">
    <citation type="journal article" date="2019" name="Plant Biotechnol. J.">
        <title>The red bayberry genome and genetic basis of sex determination.</title>
        <authorList>
            <person name="Jia H.M."/>
            <person name="Jia H.J."/>
            <person name="Cai Q.L."/>
            <person name="Wang Y."/>
            <person name="Zhao H.B."/>
            <person name="Yang W.F."/>
            <person name="Wang G.Y."/>
            <person name="Li Y.H."/>
            <person name="Zhan D.L."/>
            <person name="Shen Y.T."/>
            <person name="Niu Q.F."/>
            <person name="Chang L."/>
            <person name="Qiu J."/>
            <person name="Zhao L."/>
            <person name="Xie H.B."/>
            <person name="Fu W.Y."/>
            <person name="Jin J."/>
            <person name="Li X.W."/>
            <person name="Jiao Y."/>
            <person name="Zhou C.C."/>
            <person name="Tu T."/>
            <person name="Chai C.Y."/>
            <person name="Gao J.L."/>
            <person name="Fan L.J."/>
            <person name="van de Weg E."/>
            <person name="Wang J.Y."/>
            <person name="Gao Z.S."/>
        </authorList>
    </citation>
    <scope>NUCLEOTIDE SEQUENCE [LARGE SCALE GENOMIC DNA]</scope>
    <source>
        <tissue evidence="5">Leaves</tissue>
    </source>
</reference>